<dbReference type="RefSeq" id="XP_030763954.1">
    <property type="nucleotide sequence ID" value="XM_030908094.1"/>
</dbReference>
<proteinExistence type="predicted"/>
<evidence type="ECO:0000313" key="3">
    <source>
        <dbReference type="RefSeq" id="XP_030763954.1"/>
    </source>
</evidence>
<feature type="chain" id="PRO_5026913095" evidence="1">
    <location>
        <begin position="21"/>
        <end position="544"/>
    </location>
</feature>
<dbReference type="GeneID" id="115888377"/>
<dbReference type="InParanoid" id="A0A6J2YLC3"/>
<sequence length="544" mass="60465">MEPWVKYLLVFGCFLVLAETSSLDLNHVQNVLLRNKRFSESDTEPCNLYGKNDKLCFFTSKSAPYQIAVINSTANTAIVFDCIGKNAALIDGSKGHTIILNSLVKKGTYIAGSSIPIEYLFNTVENYKVTQTFDANKQNIFNFNPKGKVKTSSTNIMVEQLIMDIFKTLGKTFQNYAIKSIGSGPVVTGAMKLILEVESPIQLLIADIIDLSTNGWLMLKNDALDIWEIIKTFTLFTLRCSILKLNSRNVRIPLGIVIGKLNGLESFELIMSEIANKTTLVNTIAFMGKSPLISIRIIAGLGGMGLQDSTGVFTIVAKIAEQLLRNTLKTSSRIKDITDMVLLFFVERKKARIPVDQEIYEVTERLKKLFTQKNNKKKTLTPLIKMMDTMRGNRTLKLRNVNVAQAFKILTDSNVPDAVTMASSIIKIFTPLKIPKLINSALAGLFSSTVNLMNSEENRISVQEILPGISLPAEDGVVRSSGQTVPLLSLPTIEIIERVPQFRAVFAVLDRNAVQAFNISLYDTLKEDPHFNNEINIAIRRALA</sequence>
<gene>
    <name evidence="3" type="primary">LOC115888377</name>
</gene>
<keyword evidence="2" id="KW-1185">Reference proteome</keyword>
<feature type="signal peptide" evidence="1">
    <location>
        <begin position="1"/>
        <end position="20"/>
    </location>
</feature>
<evidence type="ECO:0000313" key="2">
    <source>
        <dbReference type="Proteomes" id="UP000504635"/>
    </source>
</evidence>
<name>A0A6J2YLC3_SITOR</name>
<reference evidence="3" key="1">
    <citation type="submission" date="2025-08" db="UniProtKB">
        <authorList>
            <consortium name="RefSeq"/>
        </authorList>
    </citation>
    <scope>IDENTIFICATION</scope>
    <source>
        <tissue evidence="3">Gonads</tissue>
    </source>
</reference>
<evidence type="ECO:0000256" key="1">
    <source>
        <dbReference type="SAM" id="SignalP"/>
    </source>
</evidence>
<dbReference type="OrthoDB" id="10587471at2759"/>
<accession>A0A6J2YLC3</accession>
<protein>
    <submittedName>
        <fullName evidence="3">Uncharacterized protein LOC115888377</fullName>
    </submittedName>
</protein>
<dbReference type="AlphaFoldDB" id="A0A6J2YLC3"/>
<organism evidence="2 3">
    <name type="scientific">Sitophilus oryzae</name>
    <name type="common">Rice weevil</name>
    <name type="synonym">Curculio oryzae</name>
    <dbReference type="NCBI Taxonomy" id="7048"/>
    <lineage>
        <taxon>Eukaryota</taxon>
        <taxon>Metazoa</taxon>
        <taxon>Ecdysozoa</taxon>
        <taxon>Arthropoda</taxon>
        <taxon>Hexapoda</taxon>
        <taxon>Insecta</taxon>
        <taxon>Pterygota</taxon>
        <taxon>Neoptera</taxon>
        <taxon>Endopterygota</taxon>
        <taxon>Coleoptera</taxon>
        <taxon>Polyphaga</taxon>
        <taxon>Cucujiformia</taxon>
        <taxon>Curculionidae</taxon>
        <taxon>Dryophthorinae</taxon>
        <taxon>Sitophilus</taxon>
    </lineage>
</organism>
<dbReference type="KEGG" id="soy:115888377"/>
<dbReference type="Proteomes" id="UP000504635">
    <property type="component" value="Unplaced"/>
</dbReference>
<keyword evidence="1" id="KW-0732">Signal</keyword>